<name>A0AAD8W1R1_LOLMU</name>
<proteinExistence type="predicted"/>
<feature type="region of interest" description="Disordered" evidence="2">
    <location>
        <begin position="24"/>
        <end position="43"/>
    </location>
</feature>
<evidence type="ECO:0000256" key="1">
    <source>
        <dbReference type="SAM" id="Coils"/>
    </source>
</evidence>
<organism evidence="3 4">
    <name type="scientific">Lolium multiflorum</name>
    <name type="common">Italian ryegrass</name>
    <name type="synonym">Lolium perenne subsp. multiflorum</name>
    <dbReference type="NCBI Taxonomy" id="4521"/>
    <lineage>
        <taxon>Eukaryota</taxon>
        <taxon>Viridiplantae</taxon>
        <taxon>Streptophyta</taxon>
        <taxon>Embryophyta</taxon>
        <taxon>Tracheophyta</taxon>
        <taxon>Spermatophyta</taxon>
        <taxon>Magnoliopsida</taxon>
        <taxon>Liliopsida</taxon>
        <taxon>Poales</taxon>
        <taxon>Poaceae</taxon>
        <taxon>BOP clade</taxon>
        <taxon>Pooideae</taxon>
        <taxon>Poodae</taxon>
        <taxon>Poeae</taxon>
        <taxon>Poeae Chloroplast Group 2 (Poeae type)</taxon>
        <taxon>Loliodinae</taxon>
        <taxon>Loliinae</taxon>
        <taxon>Lolium</taxon>
    </lineage>
</organism>
<gene>
    <name evidence="3" type="ORF">QYE76_003596</name>
</gene>
<dbReference type="EMBL" id="JAUUTY010000005">
    <property type="protein sequence ID" value="KAK1629281.1"/>
    <property type="molecule type" value="Genomic_DNA"/>
</dbReference>
<feature type="region of interest" description="Disordered" evidence="2">
    <location>
        <begin position="88"/>
        <end position="175"/>
    </location>
</feature>
<protein>
    <submittedName>
        <fullName evidence="3">Uncharacterized protein</fullName>
    </submittedName>
</protein>
<reference evidence="3" key="1">
    <citation type="submission" date="2023-07" db="EMBL/GenBank/DDBJ databases">
        <title>A chromosome-level genome assembly of Lolium multiflorum.</title>
        <authorList>
            <person name="Chen Y."/>
            <person name="Copetti D."/>
            <person name="Kolliker R."/>
            <person name="Studer B."/>
        </authorList>
    </citation>
    <scope>NUCLEOTIDE SEQUENCE</scope>
    <source>
        <strain evidence="3">02402/16</strain>
        <tissue evidence="3">Leaf</tissue>
    </source>
</reference>
<dbReference type="AlphaFoldDB" id="A0AAD8W1R1"/>
<evidence type="ECO:0000256" key="2">
    <source>
        <dbReference type="SAM" id="MobiDB-lite"/>
    </source>
</evidence>
<comment type="caution">
    <text evidence="3">The sequence shown here is derived from an EMBL/GenBank/DDBJ whole genome shotgun (WGS) entry which is preliminary data.</text>
</comment>
<feature type="coiled-coil region" evidence="1">
    <location>
        <begin position="177"/>
        <end position="254"/>
    </location>
</feature>
<sequence length="273" mass="29793">MSSSTLPPSSEPIAAIPISSAIRPDAAGTFKRKRTSSSGPAAKRACDVLGIAATLKAEAEKKRLKLIDTSNQAQPNIQQFFIPSAKLRSQAPNRQEKGETFSAVPVTPEVEIPPKASSTAKPDPKDVINLDDLPKTQPPIPAKAIPARARLQRHLRPSSPVTSTEAPSEEIAKRPSIDALSAKVEVLEAENESLKNFMKESSDEENKKRKELLEKHAQEVSDLAEKLKKSHQRVQTLASKNKNYEAEAEAIDKMIFPSLGFEWTKSGSQKDTV</sequence>
<evidence type="ECO:0000313" key="4">
    <source>
        <dbReference type="Proteomes" id="UP001231189"/>
    </source>
</evidence>
<accession>A0AAD8W1R1</accession>
<evidence type="ECO:0000313" key="3">
    <source>
        <dbReference type="EMBL" id="KAK1629281.1"/>
    </source>
</evidence>
<feature type="compositionally biased region" description="Basic and acidic residues" evidence="2">
    <location>
        <begin position="122"/>
        <end position="134"/>
    </location>
</feature>
<keyword evidence="1" id="KW-0175">Coiled coil</keyword>
<keyword evidence="4" id="KW-1185">Reference proteome</keyword>
<dbReference type="Proteomes" id="UP001231189">
    <property type="component" value="Unassembled WGS sequence"/>
</dbReference>